<dbReference type="RefSeq" id="XP_018082223.1">
    <property type="nucleotide sequence ID" value="XM_018226734.2"/>
</dbReference>
<comment type="subcellular location">
    <subcellularLocation>
        <location evidence="1">Membrane</location>
    </subcellularLocation>
</comment>
<keyword evidence="5" id="KW-0472">Membrane</keyword>
<evidence type="ECO:0000256" key="2">
    <source>
        <dbReference type="ARBA" id="ARBA00006843"/>
    </source>
</evidence>
<protein>
    <submittedName>
        <fullName evidence="7">Synapse differentiation-inducing gene protein 1</fullName>
    </submittedName>
</protein>
<dbReference type="OrthoDB" id="6083617at2759"/>
<keyword evidence="6" id="KW-1185">Reference proteome</keyword>
<comment type="similarity">
    <text evidence="2">Belongs to the CD225/Dispanin family.</text>
</comment>
<sequence length="129" mass="14272">MQQPNKQDTYTTQPAGTNQQAVSSRDGTMCPPVTTVPHVRIKDYLGTSIFNLLCCCFPFGLAALLYSIQTRDALARRDLASASRYSQTAFRLNIGSFIFGILCIVCIITYLICFGFPNNSNYGFPKDPV</sequence>
<dbReference type="GO" id="GO:0016020">
    <property type="term" value="C:membrane"/>
    <property type="evidence" value="ECO:0007669"/>
    <property type="project" value="UniProtKB-SubCell"/>
</dbReference>
<dbReference type="AlphaFoldDB" id="A0A1L8FPH1"/>
<dbReference type="InterPro" id="IPR007593">
    <property type="entry name" value="CD225/Dispanin_fam"/>
</dbReference>
<proteinExistence type="inferred from homology"/>
<reference evidence="7" key="1">
    <citation type="submission" date="2025-08" db="UniProtKB">
        <authorList>
            <consortium name="RefSeq"/>
        </authorList>
    </citation>
    <scope>IDENTIFICATION</scope>
    <source>
        <strain evidence="7">J_2021</strain>
        <tissue evidence="7">Erythrocytes</tissue>
    </source>
</reference>
<evidence type="ECO:0000256" key="1">
    <source>
        <dbReference type="ARBA" id="ARBA00004370"/>
    </source>
</evidence>
<dbReference type="Proteomes" id="UP000186698">
    <property type="component" value="Chromosome 7L"/>
</dbReference>
<dbReference type="PANTHER" id="PTHR14948:SF46">
    <property type="entry name" value="DISPANIN SUBFAMILY A MEMBER 2B-LIKE-RELATED"/>
    <property type="match status" value="1"/>
</dbReference>
<evidence type="ECO:0000256" key="5">
    <source>
        <dbReference type="ARBA" id="ARBA00023136"/>
    </source>
</evidence>
<evidence type="ECO:0000313" key="7">
    <source>
        <dbReference type="RefSeq" id="XP_018082223.1"/>
    </source>
</evidence>
<gene>
    <name evidence="7" type="primary">LOC108697065</name>
</gene>
<keyword evidence="3" id="KW-0812">Transmembrane</keyword>
<name>A0A1L8FPH1_XENLA</name>
<dbReference type="Pfam" id="PF04505">
    <property type="entry name" value="CD225"/>
    <property type="match status" value="1"/>
</dbReference>
<keyword evidence="4" id="KW-1133">Transmembrane helix</keyword>
<dbReference type="PaxDb" id="8355-A0A1L8FPH1"/>
<dbReference type="InterPro" id="IPR051423">
    <property type="entry name" value="CD225/Dispanin"/>
</dbReference>
<dbReference type="OMA" id="IVCIITY"/>
<dbReference type="Bgee" id="108697065">
    <property type="expression patterns" value="Expressed in oocyte and 5 other cell types or tissues"/>
</dbReference>
<accession>A0A1L8FPH1</accession>
<evidence type="ECO:0000313" key="6">
    <source>
        <dbReference type="Proteomes" id="UP000186698"/>
    </source>
</evidence>
<evidence type="ECO:0000256" key="4">
    <source>
        <dbReference type="ARBA" id="ARBA00022989"/>
    </source>
</evidence>
<organism evidence="6 7">
    <name type="scientific">Xenopus laevis</name>
    <name type="common">African clawed frog</name>
    <dbReference type="NCBI Taxonomy" id="8355"/>
    <lineage>
        <taxon>Eukaryota</taxon>
        <taxon>Metazoa</taxon>
        <taxon>Chordata</taxon>
        <taxon>Craniata</taxon>
        <taxon>Vertebrata</taxon>
        <taxon>Euteleostomi</taxon>
        <taxon>Amphibia</taxon>
        <taxon>Batrachia</taxon>
        <taxon>Anura</taxon>
        <taxon>Pipoidea</taxon>
        <taxon>Pipidae</taxon>
        <taxon>Xenopodinae</taxon>
        <taxon>Xenopus</taxon>
        <taxon>Xenopus</taxon>
    </lineage>
</organism>
<dbReference type="STRING" id="8355.A0A1L8FPH1"/>
<dbReference type="PANTHER" id="PTHR14948">
    <property type="entry name" value="NG5"/>
    <property type="match status" value="1"/>
</dbReference>
<evidence type="ECO:0000256" key="3">
    <source>
        <dbReference type="ARBA" id="ARBA00022692"/>
    </source>
</evidence>
<dbReference type="GeneID" id="108697065"/>
<dbReference type="KEGG" id="xla:108697065"/>